<sequence>MNNKKGPLIVLLFVGVIGVVVIIALLASKYLKGTTGGTPSGTIEINYIGLWDEKEIYEPLIKEYQDAHPNIKISYTKASFNNQNNLTYKGVYQTSAEERIANGSVDIIRVHQTWIAKLLPQLYGAPADVMTGAQAKELYYTPVYQAITSSNGVVFGAPQMVDGLVLFYNKTVFADAKITDPKTATKDWDVTLITAKALTQKNSNGTMKLAGINMGSVANVRSSPEILLAMLTQAAIPIVGVDAATAKVSASFASDEGAATINRFYEFSKLKTWSSLMENDVEAFASGRLAMLISPSWRAINLIEMNPKLQFDTLPLPVLPGANPEVPQYLSSFWVDVVSKKAKYPKESWAFLKWLGEPAQLRKIYKIQLEKKPMGIAFPRKDMAGEQSTAPYIAAVVEMAPTMKSWPLYDYGVWEETFRKGLLEFEDKGGVTTSDLQSIQTQINSLTLKR</sequence>
<keyword evidence="1" id="KW-0472">Membrane</keyword>
<dbReference type="PANTHER" id="PTHR43649">
    <property type="entry name" value="ARABINOSE-BINDING PROTEIN-RELATED"/>
    <property type="match status" value="1"/>
</dbReference>
<dbReference type="PANTHER" id="PTHR43649:SF12">
    <property type="entry name" value="DIACETYLCHITOBIOSE BINDING PROTEIN DASA"/>
    <property type="match status" value="1"/>
</dbReference>
<evidence type="ECO:0000313" key="3">
    <source>
        <dbReference type="Proteomes" id="UP000228952"/>
    </source>
</evidence>
<feature type="transmembrane region" description="Helical" evidence="1">
    <location>
        <begin position="6"/>
        <end position="27"/>
    </location>
</feature>
<reference evidence="3" key="1">
    <citation type="submission" date="2017-09" db="EMBL/GenBank/DDBJ databases">
        <title>Depth-based differentiation of microbial function through sediment-hosted aquifers and enrichment of novel symbionts in the deep terrestrial subsurface.</title>
        <authorList>
            <person name="Probst A.J."/>
            <person name="Ladd B."/>
            <person name="Jarett J.K."/>
            <person name="Geller-Mcgrath D.E."/>
            <person name="Sieber C.M.K."/>
            <person name="Emerson J.B."/>
            <person name="Anantharaman K."/>
            <person name="Thomas B.C."/>
            <person name="Malmstrom R."/>
            <person name="Stieglmeier M."/>
            <person name="Klingl A."/>
            <person name="Woyke T."/>
            <person name="Ryan C.M."/>
            <person name="Banfield J.F."/>
        </authorList>
    </citation>
    <scope>NUCLEOTIDE SEQUENCE [LARGE SCALE GENOMIC DNA]</scope>
</reference>
<organism evidence="2 3">
    <name type="scientific">Candidatus Dojkabacteria bacterium CG_4_10_14_0_2_um_filter_Dojkabacteria_WS6_41_15</name>
    <dbReference type="NCBI Taxonomy" id="2014249"/>
    <lineage>
        <taxon>Bacteria</taxon>
        <taxon>Candidatus Dojkabacteria</taxon>
    </lineage>
</organism>
<dbReference type="Pfam" id="PF01547">
    <property type="entry name" value="SBP_bac_1"/>
    <property type="match status" value="1"/>
</dbReference>
<proteinExistence type="predicted"/>
<name>A0A2M7W3Y7_9BACT</name>
<comment type="caution">
    <text evidence="2">The sequence shown here is derived from an EMBL/GenBank/DDBJ whole genome shotgun (WGS) entry which is preliminary data.</text>
</comment>
<dbReference type="Proteomes" id="UP000228952">
    <property type="component" value="Unassembled WGS sequence"/>
</dbReference>
<keyword evidence="1" id="KW-1133">Transmembrane helix</keyword>
<accession>A0A2M7W3Y7</accession>
<evidence type="ECO:0000256" key="1">
    <source>
        <dbReference type="SAM" id="Phobius"/>
    </source>
</evidence>
<gene>
    <name evidence="2" type="ORF">COX64_00320</name>
</gene>
<dbReference type="AlphaFoldDB" id="A0A2M7W3Y7"/>
<evidence type="ECO:0000313" key="2">
    <source>
        <dbReference type="EMBL" id="PJA15746.1"/>
    </source>
</evidence>
<dbReference type="EMBL" id="PFQB01000009">
    <property type="protein sequence ID" value="PJA15746.1"/>
    <property type="molecule type" value="Genomic_DNA"/>
</dbReference>
<protein>
    <recommendedName>
        <fullName evidence="4">Sugar ABC transporter substrate-binding protein</fullName>
    </recommendedName>
</protein>
<evidence type="ECO:0008006" key="4">
    <source>
        <dbReference type="Google" id="ProtNLM"/>
    </source>
</evidence>
<keyword evidence="1" id="KW-0812">Transmembrane</keyword>
<dbReference type="SUPFAM" id="SSF53850">
    <property type="entry name" value="Periplasmic binding protein-like II"/>
    <property type="match status" value="1"/>
</dbReference>
<dbReference type="Gene3D" id="3.40.190.10">
    <property type="entry name" value="Periplasmic binding protein-like II"/>
    <property type="match status" value="1"/>
</dbReference>
<dbReference type="InterPro" id="IPR050490">
    <property type="entry name" value="Bact_solute-bd_prot1"/>
</dbReference>
<dbReference type="InterPro" id="IPR006059">
    <property type="entry name" value="SBP"/>
</dbReference>